<gene>
    <name evidence="2" type="ORF">PHYSODRAFT_246318</name>
</gene>
<reference evidence="2 3" key="1">
    <citation type="journal article" date="2006" name="Science">
        <title>Phytophthora genome sequences uncover evolutionary origins and mechanisms of pathogenesis.</title>
        <authorList>
            <person name="Tyler B.M."/>
            <person name="Tripathy S."/>
            <person name="Zhang X."/>
            <person name="Dehal P."/>
            <person name="Jiang R.H."/>
            <person name="Aerts A."/>
            <person name="Arredondo F.D."/>
            <person name="Baxter L."/>
            <person name="Bensasson D."/>
            <person name="Beynon J.L."/>
            <person name="Chapman J."/>
            <person name="Damasceno C.M."/>
            <person name="Dorrance A.E."/>
            <person name="Dou D."/>
            <person name="Dickerman A.W."/>
            <person name="Dubchak I.L."/>
            <person name="Garbelotto M."/>
            <person name="Gijzen M."/>
            <person name="Gordon S.G."/>
            <person name="Govers F."/>
            <person name="Grunwald N.J."/>
            <person name="Huang W."/>
            <person name="Ivors K.L."/>
            <person name="Jones R.W."/>
            <person name="Kamoun S."/>
            <person name="Krampis K."/>
            <person name="Lamour K.H."/>
            <person name="Lee M.K."/>
            <person name="McDonald W.H."/>
            <person name="Medina M."/>
            <person name="Meijer H.J."/>
            <person name="Nordberg E.K."/>
            <person name="Maclean D.J."/>
            <person name="Ospina-Giraldo M.D."/>
            <person name="Morris P.F."/>
            <person name="Phuntumart V."/>
            <person name="Putnam N.H."/>
            <person name="Rash S."/>
            <person name="Rose J.K."/>
            <person name="Sakihama Y."/>
            <person name="Salamov A.A."/>
            <person name="Savidor A."/>
            <person name="Scheuring C.F."/>
            <person name="Smith B.M."/>
            <person name="Sobral B.W."/>
            <person name="Terry A."/>
            <person name="Torto-Alalibo T.A."/>
            <person name="Win J."/>
            <person name="Xu Z."/>
            <person name="Zhang H."/>
            <person name="Grigoriev I.V."/>
            <person name="Rokhsar D.S."/>
            <person name="Boore J.L."/>
        </authorList>
    </citation>
    <scope>NUCLEOTIDE SEQUENCE [LARGE SCALE GENOMIC DNA]</scope>
    <source>
        <strain evidence="2 3">P6497</strain>
    </source>
</reference>
<feature type="transmembrane region" description="Helical" evidence="1">
    <location>
        <begin position="66"/>
        <end position="83"/>
    </location>
</feature>
<dbReference type="EMBL" id="JH159151">
    <property type="protein sequence ID" value="EGZ29155.1"/>
    <property type="molecule type" value="Genomic_DNA"/>
</dbReference>
<evidence type="ECO:0000313" key="3">
    <source>
        <dbReference type="Proteomes" id="UP000002640"/>
    </source>
</evidence>
<protein>
    <recommendedName>
        <fullName evidence="4">Acyltransferase 3 domain-containing protein</fullName>
    </recommendedName>
</protein>
<dbReference type="KEGG" id="psoj:PHYSODRAFT_246318"/>
<dbReference type="Proteomes" id="UP000002640">
    <property type="component" value="Unassembled WGS sequence"/>
</dbReference>
<feature type="transmembrane region" description="Helical" evidence="1">
    <location>
        <begin position="20"/>
        <end position="38"/>
    </location>
</feature>
<sequence length="161" mass="18541">MLVVVQHSGEFVPELHLGSVAVDAFFILSSFLLTWLFMKKSMKLLAQGAGVRAWTFTLADYFQKRFFRVYPLFAITAFVLWRLPPEDQQRYIIVGNPSEVSLLKMLTFDFPQRYFVFWTVSIAAGGSTHLSISCCSREERFGWPGEIHEEKISMRATAEMK</sequence>
<dbReference type="RefSeq" id="XP_009516430.1">
    <property type="nucleotide sequence ID" value="XM_009518135.1"/>
</dbReference>
<evidence type="ECO:0000313" key="2">
    <source>
        <dbReference type="EMBL" id="EGZ29155.1"/>
    </source>
</evidence>
<feature type="transmembrane region" description="Helical" evidence="1">
    <location>
        <begin position="114"/>
        <end position="132"/>
    </location>
</feature>
<organism evidence="2 3">
    <name type="scientific">Phytophthora sojae (strain P6497)</name>
    <name type="common">Soybean stem and root rot agent</name>
    <name type="synonym">Phytophthora megasperma f. sp. glycines</name>
    <dbReference type="NCBI Taxonomy" id="1094619"/>
    <lineage>
        <taxon>Eukaryota</taxon>
        <taxon>Sar</taxon>
        <taxon>Stramenopiles</taxon>
        <taxon>Oomycota</taxon>
        <taxon>Peronosporomycetes</taxon>
        <taxon>Peronosporales</taxon>
        <taxon>Peronosporaceae</taxon>
        <taxon>Phytophthora</taxon>
    </lineage>
</organism>
<proteinExistence type="predicted"/>
<evidence type="ECO:0008006" key="4">
    <source>
        <dbReference type="Google" id="ProtNLM"/>
    </source>
</evidence>
<keyword evidence="1" id="KW-0812">Transmembrane</keyword>
<keyword evidence="1" id="KW-0472">Membrane</keyword>
<evidence type="ECO:0000256" key="1">
    <source>
        <dbReference type="SAM" id="Phobius"/>
    </source>
</evidence>
<dbReference type="OMA" id="CSREERF"/>
<keyword evidence="1" id="KW-1133">Transmembrane helix</keyword>
<name>G4YJ15_PHYSP</name>
<keyword evidence="3" id="KW-1185">Reference proteome</keyword>
<accession>G4YJ15</accession>
<dbReference type="GeneID" id="20637589"/>
<dbReference type="InParanoid" id="G4YJ15"/>
<dbReference type="AlphaFoldDB" id="G4YJ15"/>